<evidence type="ECO:0000256" key="2">
    <source>
        <dbReference type="ARBA" id="ARBA00008645"/>
    </source>
</evidence>
<dbReference type="PRINTS" id="PR00412">
    <property type="entry name" value="EPOXHYDRLASE"/>
</dbReference>
<dbReference type="PANTHER" id="PTHR43798:SF5">
    <property type="entry name" value="MONOACYLGLYCEROL LIPASE ABHD6"/>
    <property type="match status" value="1"/>
</dbReference>
<dbReference type="GO" id="GO:0005765">
    <property type="term" value="C:lysosomal membrane"/>
    <property type="evidence" value="ECO:0007669"/>
    <property type="project" value="UniProtKB-SubCell"/>
</dbReference>
<dbReference type="GO" id="GO:0031966">
    <property type="term" value="C:mitochondrial membrane"/>
    <property type="evidence" value="ECO:0007669"/>
    <property type="project" value="UniProtKB-SubCell"/>
</dbReference>
<dbReference type="SUPFAM" id="SSF53474">
    <property type="entry name" value="alpha/beta-Hydrolases"/>
    <property type="match status" value="1"/>
</dbReference>
<comment type="catalytic activity">
    <reaction evidence="7">
        <text>1-dodecanoylglycerol + H2O = dodecanoate + glycerol + H(+)</text>
        <dbReference type="Rhea" id="RHEA:44316"/>
        <dbReference type="ChEBI" id="CHEBI:15377"/>
        <dbReference type="ChEBI" id="CHEBI:15378"/>
        <dbReference type="ChEBI" id="CHEBI:17754"/>
        <dbReference type="ChEBI" id="CHEBI:18262"/>
        <dbReference type="ChEBI" id="CHEBI:75539"/>
    </reaction>
</comment>
<dbReference type="InterPro" id="IPR029058">
    <property type="entry name" value="AB_hydrolase_fold"/>
</dbReference>
<dbReference type="InterPro" id="IPR000639">
    <property type="entry name" value="Epox_hydrolase-like"/>
</dbReference>
<evidence type="ECO:0000256" key="5">
    <source>
        <dbReference type="ARBA" id="ARBA00037874"/>
    </source>
</evidence>
<protein>
    <recommendedName>
        <fullName evidence="3">acylglycerol lipase</fullName>
        <ecNumber evidence="3">3.1.1.23</ecNumber>
    </recommendedName>
</protein>
<evidence type="ECO:0000256" key="4">
    <source>
        <dbReference type="ARBA" id="ARBA00037797"/>
    </source>
</evidence>
<dbReference type="PANTHER" id="PTHR43798">
    <property type="entry name" value="MONOACYLGLYCEROL LIPASE"/>
    <property type="match status" value="1"/>
</dbReference>
<dbReference type="GO" id="GO:0047372">
    <property type="term" value="F:monoacylglycerol lipase activity"/>
    <property type="evidence" value="ECO:0007669"/>
    <property type="project" value="UniProtKB-EC"/>
</dbReference>
<reference evidence="10" key="1">
    <citation type="submission" date="2025-08" db="UniProtKB">
        <authorList>
            <consortium name="Ensembl"/>
        </authorList>
    </citation>
    <scope>IDENTIFICATION</scope>
</reference>
<dbReference type="EC" id="3.1.1.23" evidence="3"/>
<comment type="subcellular location">
    <subcellularLocation>
        <location evidence="4">Late endosome membrane</location>
        <topology evidence="4">Single-pass type II membrane protein</topology>
    </subcellularLocation>
    <subcellularLocation>
        <location evidence="5">Lysosome membrane</location>
        <topology evidence="5">Single-pass type II membrane protein</topology>
    </subcellularLocation>
    <subcellularLocation>
        <location evidence="6">Mitochondrion membrane</location>
        <topology evidence="6">Single-pass type II membrane protein</topology>
    </subcellularLocation>
</comment>
<dbReference type="AlphaFoldDB" id="A0A8D2Q6K7"/>
<evidence type="ECO:0000259" key="9">
    <source>
        <dbReference type="Pfam" id="PF00561"/>
    </source>
</evidence>
<dbReference type="Ensembl" id="ENSVKKT00000023146.1">
    <property type="protein sequence ID" value="ENSVKKP00000022587.1"/>
    <property type="gene ID" value="ENSVKKG00000014979.1"/>
</dbReference>
<evidence type="ECO:0000256" key="6">
    <source>
        <dbReference type="ARBA" id="ARBA00046308"/>
    </source>
</evidence>
<dbReference type="InterPro" id="IPR050266">
    <property type="entry name" value="AB_hydrolase_sf"/>
</dbReference>
<dbReference type="GO" id="GO:0032281">
    <property type="term" value="C:AMPA glutamate receptor complex"/>
    <property type="evidence" value="ECO:0007669"/>
    <property type="project" value="TreeGrafter"/>
</dbReference>
<comment type="catalytic activity">
    <reaction evidence="1">
        <text>Hydrolyzes glycerol monoesters of long-chain fatty acids.</text>
        <dbReference type="EC" id="3.1.1.23"/>
    </reaction>
</comment>
<name>A0A8D2Q6K7_VARKO</name>
<evidence type="ECO:0000256" key="1">
    <source>
        <dbReference type="ARBA" id="ARBA00001613"/>
    </source>
</evidence>
<dbReference type="GO" id="GO:0046464">
    <property type="term" value="P:acylglycerol catabolic process"/>
    <property type="evidence" value="ECO:0007669"/>
    <property type="project" value="TreeGrafter"/>
</dbReference>
<accession>A0A8D2Q6K7</accession>
<evidence type="ECO:0000256" key="7">
    <source>
        <dbReference type="ARBA" id="ARBA00047662"/>
    </source>
</evidence>
<evidence type="ECO:0000256" key="3">
    <source>
        <dbReference type="ARBA" id="ARBA00013254"/>
    </source>
</evidence>
<comment type="similarity">
    <text evidence="2">Belongs to the AB hydrolase superfamily.</text>
</comment>
<dbReference type="GO" id="GO:0031902">
    <property type="term" value="C:late endosome membrane"/>
    <property type="evidence" value="ECO:0007669"/>
    <property type="project" value="UniProtKB-SubCell"/>
</dbReference>
<dbReference type="Proteomes" id="UP000694545">
    <property type="component" value="Unplaced"/>
</dbReference>
<dbReference type="PRINTS" id="PR00111">
    <property type="entry name" value="ABHYDROLASE"/>
</dbReference>
<comment type="function">
    <text evidence="8">Lipase that preferentially hydrolysis medium-chain saturated monoacylglycerols including 2-arachidonoylglycerol. Through 2-arachidonoylglycerol degradation may regulate endocannabinoid signaling pathways. Also has a lysophosphatidyl lipase activity with a preference for lysophosphatidylglycerol among other lysophospholipids. Also able to degrade bis(monoacylglycero)phosphate (BMP) and constitutes the major enzyme for BMP catabolism. BMP, also known as lysobisphosphatidic acid, is enriched in late endosomes and lysosomes and plays a key role in the formation of intraluminal vesicles and in lipid sorting.</text>
</comment>
<keyword evidence="11" id="KW-1185">Reference proteome</keyword>
<dbReference type="InterPro" id="IPR000073">
    <property type="entry name" value="AB_hydrolase_1"/>
</dbReference>
<dbReference type="OMA" id="YEEVFME"/>
<evidence type="ECO:0000313" key="11">
    <source>
        <dbReference type="Proteomes" id="UP000694545"/>
    </source>
</evidence>
<organism evidence="10 11">
    <name type="scientific">Varanus komodoensis</name>
    <name type="common">Komodo dragon</name>
    <dbReference type="NCBI Taxonomy" id="61221"/>
    <lineage>
        <taxon>Eukaryota</taxon>
        <taxon>Metazoa</taxon>
        <taxon>Chordata</taxon>
        <taxon>Craniata</taxon>
        <taxon>Vertebrata</taxon>
        <taxon>Euteleostomi</taxon>
        <taxon>Lepidosauria</taxon>
        <taxon>Squamata</taxon>
        <taxon>Bifurcata</taxon>
        <taxon>Unidentata</taxon>
        <taxon>Episquamata</taxon>
        <taxon>Toxicofera</taxon>
        <taxon>Anguimorpha</taxon>
        <taxon>Paleoanguimorpha</taxon>
        <taxon>Varanoidea</taxon>
        <taxon>Varanidae</taxon>
        <taxon>Varanus</taxon>
    </lineage>
</organism>
<proteinExistence type="inferred from homology"/>
<evidence type="ECO:0000313" key="10">
    <source>
        <dbReference type="Ensembl" id="ENSVKKP00000022587.1"/>
    </source>
</evidence>
<evidence type="ECO:0000256" key="8">
    <source>
        <dbReference type="ARBA" id="ARBA00049568"/>
    </source>
</evidence>
<feature type="domain" description="AB hydrolase-1" evidence="9">
    <location>
        <begin position="51"/>
        <end position="279"/>
    </location>
</feature>
<reference evidence="10" key="2">
    <citation type="submission" date="2025-09" db="UniProtKB">
        <authorList>
            <consortium name="Ensembl"/>
        </authorList>
    </citation>
    <scope>IDENTIFICATION</scope>
</reference>
<dbReference type="Gene3D" id="3.40.50.1820">
    <property type="entry name" value="alpha/beta hydrolase"/>
    <property type="match status" value="1"/>
</dbReference>
<dbReference type="Pfam" id="PF00561">
    <property type="entry name" value="Abhydrolase_1"/>
    <property type="match status" value="1"/>
</dbReference>
<sequence>MFLAQNCFSTHVSHFYAFRYKHQKRGVRVKYAEHEGYRFCYFSRGEPGTRPSVLMLHGFLFNKDMWLNTIKLFPQDLHVVCLDMPGHGRTTRLLGESYAAADQAKKIHQFAKCVGLSRKPFHLVGISTGGMVAGVYAALYPSDVCALSLLCPAGLRYPASRDTIRRLQQEQRPASADDFLRHGLYRPTRTALQVKTPYSCSLLSVLLLHGKGFLDLSSEKSRYSLHETMSKIRAPTQIIWGKHDKVIDPSGAEILADTIPNSQVHVLEKCGHFIAVDRPKKSTKLLLEFYNSVCGTVENKITLD</sequence>